<accession>A0A7V0XFL5</accession>
<dbReference type="Pfam" id="PF20118">
    <property type="entry name" value="DUF6508"/>
    <property type="match status" value="1"/>
</dbReference>
<proteinExistence type="predicted"/>
<name>A0A7V0XFL5_UNCW3</name>
<dbReference type="EMBL" id="DSBX01000324">
    <property type="protein sequence ID" value="HDR00283.1"/>
    <property type="molecule type" value="Genomic_DNA"/>
</dbReference>
<protein>
    <submittedName>
        <fullName evidence="1">Uncharacterized protein</fullName>
    </submittedName>
</protein>
<dbReference type="InterPro" id="IPR045425">
    <property type="entry name" value="DUF6508"/>
</dbReference>
<comment type="caution">
    <text evidence="1">The sequence shown here is derived from an EMBL/GenBank/DDBJ whole genome shotgun (WGS) entry which is preliminary data.</text>
</comment>
<dbReference type="Proteomes" id="UP000885672">
    <property type="component" value="Unassembled WGS sequence"/>
</dbReference>
<organism evidence="1">
    <name type="scientific">candidate division WOR-3 bacterium</name>
    <dbReference type="NCBI Taxonomy" id="2052148"/>
    <lineage>
        <taxon>Bacteria</taxon>
        <taxon>Bacteria division WOR-3</taxon>
    </lineage>
</organism>
<reference evidence="1" key="1">
    <citation type="journal article" date="2020" name="mSystems">
        <title>Genome- and Community-Level Interaction Insights into Carbon Utilization and Element Cycling Functions of Hydrothermarchaeota in Hydrothermal Sediment.</title>
        <authorList>
            <person name="Zhou Z."/>
            <person name="Liu Y."/>
            <person name="Xu W."/>
            <person name="Pan J."/>
            <person name="Luo Z.H."/>
            <person name="Li M."/>
        </authorList>
    </citation>
    <scope>NUCLEOTIDE SEQUENCE [LARGE SCALE GENOMIC DNA]</scope>
    <source>
        <strain evidence="1">SpSt-1182</strain>
    </source>
</reference>
<dbReference type="AlphaFoldDB" id="A0A7V0XFL5"/>
<gene>
    <name evidence="1" type="ORF">ENN51_08390</name>
</gene>
<evidence type="ECO:0000313" key="1">
    <source>
        <dbReference type="EMBL" id="HDR00283.1"/>
    </source>
</evidence>
<sequence length="146" mass="16279">MVPPPTGLDRADLDAVVSFLPLFRRPGECFGRWLDDRNGITELKYSDDALAFVRLLEDRGWVEPGCRPGAAITALRHWQEPALVAAADGPTLRTLLSDIVRTERICAGHLLEAFERGYLVAILERLKTLRRAGVRHEGSEDDNCGR</sequence>